<feature type="domain" description="ABC transporter" evidence="5">
    <location>
        <begin position="6"/>
        <end position="243"/>
    </location>
</feature>
<name>A0A7V3ZVS9_UNCW3</name>
<keyword evidence="4" id="KW-1278">Translocase</keyword>
<sequence>MAIFAYEIKNLYFQYSTSEPLFKGLSIKIKEKEWFGIIGPNGSGKTTLLKIMAGLLTPQKGAVLLFNSNIFSLTPKERAKIIGYFPQENFFIFDFTVKEIVLMGRNPYRKRFSFVTKKDMEIVEKAMELTGTIGLEDKKINELSTGEKQRVILARILAQEPQVLLLDEFTTHLDIAYQIEFINLLKRLKDAKNLTIVFLTHDLNLASVACDRILLLAKGEFIGCDVPEKILREDLIEKVYKVKPIIKTHPLTNRPLIIF</sequence>
<dbReference type="SUPFAM" id="SSF52540">
    <property type="entry name" value="P-loop containing nucleoside triphosphate hydrolases"/>
    <property type="match status" value="1"/>
</dbReference>
<evidence type="ECO:0000256" key="4">
    <source>
        <dbReference type="ARBA" id="ARBA00022967"/>
    </source>
</evidence>
<evidence type="ECO:0000256" key="1">
    <source>
        <dbReference type="ARBA" id="ARBA00022448"/>
    </source>
</evidence>
<dbReference type="PANTHER" id="PTHR42794">
    <property type="entry name" value="HEMIN IMPORT ATP-BINDING PROTEIN HMUV"/>
    <property type="match status" value="1"/>
</dbReference>
<dbReference type="PROSITE" id="PS50893">
    <property type="entry name" value="ABC_TRANSPORTER_2"/>
    <property type="match status" value="1"/>
</dbReference>
<dbReference type="GO" id="GO:0005524">
    <property type="term" value="F:ATP binding"/>
    <property type="evidence" value="ECO:0007669"/>
    <property type="project" value="UniProtKB-KW"/>
</dbReference>
<dbReference type="InterPro" id="IPR003439">
    <property type="entry name" value="ABC_transporter-like_ATP-bd"/>
</dbReference>
<keyword evidence="2" id="KW-0547">Nucleotide-binding</keyword>
<keyword evidence="3 6" id="KW-0067">ATP-binding</keyword>
<evidence type="ECO:0000259" key="5">
    <source>
        <dbReference type="PROSITE" id="PS50893"/>
    </source>
</evidence>
<evidence type="ECO:0000256" key="2">
    <source>
        <dbReference type="ARBA" id="ARBA00022741"/>
    </source>
</evidence>
<evidence type="ECO:0000313" key="6">
    <source>
        <dbReference type="EMBL" id="HGK63789.1"/>
    </source>
</evidence>
<dbReference type="SMART" id="SM00382">
    <property type="entry name" value="AAA"/>
    <property type="match status" value="1"/>
</dbReference>
<dbReference type="EMBL" id="DTDR01000110">
    <property type="protein sequence ID" value="HGK63789.1"/>
    <property type="molecule type" value="Genomic_DNA"/>
</dbReference>
<dbReference type="AlphaFoldDB" id="A0A7V3ZVS9"/>
<dbReference type="InterPro" id="IPR003593">
    <property type="entry name" value="AAA+_ATPase"/>
</dbReference>
<dbReference type="FunFam" id="3.40.50.300:FF:000134">
    <property type="entry name" value="Iron-enterobactin ABC transporter ATP-binding protein"/>
    <property type="match status" value="1"/>
</dbReference>
<dbReference type="Gene3D" id="3.40.50.300">
    <property type="entry name" value="P-loop containing nucleotide triphosphate hydrolases"/>
    <property type="match status" value="1"/>
</dbReference>
<evidence type="ECO:0000256" key="3">
    <source>
        <dbReference type="ARBA" id="ARBA00022840"/>
    </source>
</evidence>
<keyword evidence="1" id="KW-0813">Transport</keyword>
<reference evidence="6" key="1">
    <citation type="journal article" date="2020" name="mSystems">
        <title>Genome- and Community-Level Interaction Insights into Carbon Utilization and Element Cycling Functions of Hydrothermarchaeota in Hydrothermal Sediment.</title>
        <authorList>
            <person name="Zhou Z."/>
            <person name="Liu Y."/>
            <person name="Xu W."/>
            <person name="Pan J."/>
            <person name="Luo Z.H."/>
            <person name="Li M."/>
        </authorList>
    </citation>
    <scope>NUCLEOTIDE SEQUENCE [LARGE SCALE GENOMIC DNA]</scope>
    <source>
        <strain evidence="6">SpSt-697</strain>
    </source>
</reference>
<proteinExistence type="predicted"/>
<dbReference type="Pfam" id="PF00005">
    <property type="entry name" value="ABC_tran"/>
    <property type="match status" value="1"/>
</dbReference>
<dbReference type="GO" id="GO:0016887">
    <property type="term" value="F:ATP hydrolysis activity"/>
    <property type="evidence" value="ECO:0007669"/>
    <property type="project" value="InterPro"/>
</dbReference>
<organism evidence="6">
    <name type="scientific">candidate division WOR-3 bacterium</name>
    <dbReference type="NCBI Taxonomy" id="2052148"/>
    <lineage>
        <taxon>Bacteria</taxon>
        <taxon>Bacteria division WOR-3</taxon>
    </lineage>
</organism>
<comment type="caution">
    <text evidence="6">The sequence shown here is derived from an EMBL/GenBank/DDBJ whole genome shotgun (WGS) entry which is preliminary data.</text>
</comment>
<gene>
    <name evidence="6" type="ORF">ENU74_04270</name>
</gene>
<dbReference type="PANTHER" id="PTHR42794:SF1">
    <property type="entry name" value="HEMIN IMPORT ATP-BINDING PROTEIN HMUV"/>
    <property type="match status" value="1"/>
</dbReference>
<protein>
    <submittedName>
        <fullName evidence="6">ABC transporter ATP-binding protein</fullName>
    </submittedName>
</protein>
<dbReference type="InterPro" id="IPR027417">
    <property type="entry name" value="P-loop_NTPase"/>
</dbReference>
<dbReference type="CDD" id="cd03214">
    <property type="entry name" value="ABC_Iron-Siderophores_B12_Hemin"/>
    <property type="match status" value="1"/>
</dbReference>
<accession>A0A7V3ZVS9</accession>